<gene>
    <name evidence="1" type="ORF">HW450_10345</name>
</gene>
<accession>A0A7G5FDP2</accession>
<sequence length="102" mass="11103">MITRDDVQAWLKIQVGEPDLSALDAVVAAVVSTVEGWHGTAEEWTPRIKQGAVMLAAHLWRRRGTPGGMQAFSEEGASWVQRHDPQASMLLGLGGWSRPQVG</sequence>
<reference evidence="1 2" key="1">
    <citation type="submission" date="2020-07" db="EMBL/GenBank/DDBJ databases">
        <title>non toxigenic Corynebacterium sp. nov from a clinical source.</title>
        <authorList>
            <person name="Bernier A.-M."/>
            <person name="Bernard K."/>
        </authorList>
    </citation>
    <scope>NUCLEOTIDE SEQUENCE [LARGE SCALE GENOMIC DNA]</scope>
    <source>
        <strain evidence="2">NML 93-0612</strain>
    </source>
</reference>
<proteinExistence type="predicted"/>
<dbReference type="RefSeq" id="WP_182385540.1">
    <property type="nucleotide sequence ID" value="NZ_CP059833.1"/>
</dbReference>
<dbReference type="Proteomes" id="UP000515570">
    <property type="component" value="Chromosome"/>
</dbReference>
<organism evidence="1 2">
    <name type="scientific">Corynebacterium hindlerae</name>
    <dbReference type="NCBI Taxonomy" id="699041"/>
    <lineage>
        <taxon>Bacteria</taxon>
        <taxon>Bacillati</taxon>
        <taxon>Actinomycetota</taxon>
        <taxon>Actinomycetes</taxon>
        <taxon>Mycobacteriales</taxon>
        <taxon>Corynebacteriaceae</taxon>
        <taxon>Corynebacterium</taxon>
    </lineage>
</organism>
<protein>
    <recommendedName>
        <fullName evidence="3">Phage gp6-like head-tail connector protein</fullName>
    </recommendedName>
</protein>
<keyword evidence="2" id="KW-1185">Reference proteome</keyword>
<evidence type="ECO:0008006" key="3">
    <source>
        <dbReference type="Google" id="ProtNLM"/>
    </source>
</evidence>
<dbReference type="AlphaFoldDB" id="A0A7G5FDP2"/>
<dbReference type="EMBL" id="CP059833">
    <property type="protein sequence ID" value="QMV84733.1"/>
    <property type="molecule type" value="Genomic_DNA"/>
</dbReference>
<evidence type="ECO:0000313" key="2">
    <source>
        <dbReference type="Proteomes" id="UP000515570"/>
    </source>
</evidence>
<evidence type="ECO:0000313" key="1">
    <source>
        <dbReference type="EMBL" id="QMV84733.1"/>
    </source>
</evidence>
<name>A0A7G5FDP2_9CORY</name>